<accession>A0AAV1PDR5</accession>
<sequence>MESTAWLSLKYLHPAGPEVRSVLTDDDDLTTCGQRVRAGINKQLNHFKDQTCEMHDPSLEEEKKKKKDFERVCNIKDDWDALDLQSGQRCHGKLSWQPKDAVHVSSASSATTTLFFLFMLTDLRTENLEAAGCVASSAK</sequence>
<protein>
    <submittedName>
        <fullName evidence="1">Uncharacterized protein</fullName>
    </submittedName>
</protein>
<gene>
    <name evidence="1" type="ORF">FSCOSCO3_A007915</name>
</gene>
<evidence type="ECO:0000313" key="1">
    <source>
        <dbReference type="EMBL" id="CAK6969400.1"/>
    </source>
</evidence>
<reference evidence="1 2" key="1">
    <citation type="submission" date="2024-01" db="EMBL/GenBank/DDBJ databases">
        <authorList>
            <person name="Alioto T."/>
            <person name="Alioto T."/>
            <person name="Gomez Garrido J."/>
        </authorList>
    </citation>
    <scope>NUCLEOTIDE SEQUENCE [LARGE SCALE GENOMIC DNA]</scope>
</reference>
<dbReference type="Proteomes" id="UP001314229">
    <property type="component" value="Unassembled WGS sequence"/>
</dbReference>
<dbReference type="EMBL" id="CAWUFR010000135">
    <property type="protein sequence ID" value="CAK6969400.1"/>
    <property type="molecule type" value="Genomic_DNA"/>
</dbReference>
<keyword evidence="2" id="KW-1185">Reference proteome</keyword>
<dbReference type="AlphaFoldDB" id="A0AAV1PDR5"/>
<organism evidence="1 2">
    <name type="scientific">Scomber scombrus</name>
    <name type="common">Atlantic mackerel</name>
    <name type="synonym">Scomber vernalis</name>
    <dbReference type="NCBI Taxonomy" id="13677"/>
    <lineage>
        <taxon>Eukaryota</taxon>
        <taxon>Metazoa</taxon>
        <taxon>Chordata</taxon>
        <taxon>Craniata</taxon>
        <taxon>Vertebrata</taxon>
        <taxon>Euteleostomi</taxon>
        <taxon>Actinopterygii</taxon>
        <taxon>Neopterygii</taxon>
        <taxon>Teleostei</taxon>
        <taxon>Neoteleostei</taxon>
        <taxon>Acanthomorphata</taxon>
        <taxon>Pelagiaria</taxon>
        <taxon>Scombriformes</taxon>
        <taxon>Scombridae</taxon>
        <taxon>Scomber</taxon>
    </lineage>
</organism>
<evidence type="ECO:0000313" key="2">
    <source>
        <dbReference type="Proteomes" id="UP001314229"/>
    </source>
</evidence>
<proteinExistence type="predicted"/>
<comment type="caution">
    <text evidence="1">The sequence shown here is derived from an EMBL/GenBank/DDBJ whole genome shotgun (WGS) entry which is preliminary data.</text>
</comment>
<name>A0AAV1PDR5_SCOSC</name>